<comment type="caution">
    <text evidence="1">The sequence shown here is derived from an EMBL/GenBank/DDBJ whole genome shotgun (WGS) entry which is preliminary data.</text>
</comment>
<dbReference type="Proteomes" id="UP000564385">
    <property type="component" value="Unassembled WGS sequence"/>
</dbReference>
<dbReference type="Pfam" id="PF01019">
    <property type="entry name" value="G_glu_transpept"/>
    <property type="match status" value="1"/>
</dbReference>
<evidence type="ECO:0000313" key="1">
    <source>
        <dbReference type="EMBL" id="NYF90254.1"/>
    </source>
</evidence>
<organism evidence="1 2">
    <name type="scientific">Tunturiibacter lichenicola</name>
    <dbReference type="NCBI Taxonomy" id="2051959"/>
    <lineage>
        <taxon>Bacteria</taxon>
        <taxon>Pseudomonadati</taxon>
        <taxon>Acidobacteriota</taxon>
        <taxon>Terriglobia</taxon>
        <taxon>Terriglobales</taxon>
        <taxon>Acidobacteriaceae</taxon>
        <taxon>Tunturiibacter</taxon>
    </lineage>
</organism>
<dbReference type="EMBL" id="JACCCU010000001">
    <property type="protein sequence ID" value="NYF90254.1"/>
    <property type="molecule type" value="Genomic_DNA"/>
</dbReference>
<accession>A0A852VIH5</accession>
<protein>
    <submittedName>
        <fullName evidence="1">Gamma-glutamyltranspeptidase</fullName>
    </submittedName>
</protein>
<dbReference type="PANTHER" id="PTHR43881">
    <property type="entry name" value="GAMMA-GLUTAMYLTRANSPEPTIDASE (AFU_ORTHOLOGUE AFUA_4G13580)"/>
    <property type="match status" value="1"/>
</dbReference>
<proteinExistence type="predicted"/>
<name>A0A852VIH5_9BACT</name>
<sequence>MLWSRRHSHPIATLTAIETLKRGGSAIAANACLGFLEPTSSGIGGDCYTMIWDPKLAKVVSLALEMRANGRVLAY</sequence>
<reference evidence="1 2" key="1">
    <citation type="submission" date="2020-07" db="EMBL/GenBank/DDBJ databases">
        <title>Genomic Encyclopedia of Type Strains, Phase IV (KMG-V): Genome sequencing to study the core and pangenomes of soil and plant-associated prokaryotes.</title>
        <authorList>
            <person name="Whitman W."/>
        </authorList>
    </citation>
    <scope>NUCLEOTIDE SEQUENCE [LARGE SCALE GENOMIC DNA]</scope>
    <source>
        <strain evidence="1 2">M8UP22</strain>
    </source>
</reference>
<dbReference type="SUPFAM" id="SSF56235">
    <property type="entry name" value="N-terminal nucleophile aminohydrolases (Ntn hydrolases)"/>
    <property type="match status" value="1"/>
</dbReference>
<dbReference type="InterPro" id="IPR029055">
    <property type="entry name" value="Ntn_hydrolases_N"/>
</dbReference>
<evidence type="ECO:0000313" key="2">
    <source>
        <dbReference type="Proteomes" id="UP000564385"/>
    </source>
</evidence>
<gene>
    <name evidence="1" type="ORF">HDF08_002321</name>
</gene>
<dbReference type="PANTHER" id="PTHR43881:SF1">
    <property type="entry name" value="GAMMA-GLUTAMYLTRANSPEPTIDASE (AFU_ORTHOLOGUE AFUA_4G13580)"/>
    <property type="match status" value="1"/>
</dbReference>
<dbReference type="InterPro" id="IPR052896">
    <property type="entry name" value="GGT-like_enzyme"/>
</dbReference>
<dbReference type="AlphaFoldDB" id="A0A852VIH5"/>